<evidence type="ECO:0000313" key="1">
    <source>
        <dbReference type="EMBL" id="KFF42073.1"/>
    </source>
</evidence>
<dbReference type="Proteomes" id="UP000028922">
    <property type="component" value="Unassembled WGS sequence"/>
</dbReference>
<dbReference type="PATRIC" id="fig|1527444.3.peg.130"/>
<protein>
    <submittedName>
        <fullName evidence="1">Uncharacterized protein</fullName>
    </submittedName>
</protein>
<reference evidence="1 2" key="1">
    <citation type="submission" date="2014-08" db="EMBL/GenBank/DDBJ databases">
        <title>Comparative genomics reveals surprising divergence of two closely related strains of uncultivated UCYN-A cyanobacteria.</title>
        <authorList>
            <person name="Bombar D."/>
            <person name="Heller P."/>
            <person name="Sanchez-Baracaldo P."/>
            <person name="Carter B.J."/>
            <person name="Zert J.P."/>
        </authorList>
    </citation>
    <scope>NUCLEOTIDE SEQUENCE [LARGE SCALE GENOMIC DNA]</scope>
</reference>
<name>A0A086CIQ9_9CHRO</name>
<evidence type="ECO:0000313" key="2">
    <source>
        <dbReference type="Proteomes" id="UP000028922"/>
    </source>
</evidence>
<dbReference type="eggNOG" id="ENOG502Z7TH">
    <property type="taxonomic scope" value="Bacteria"/>
</dbReference>
<dbReference type="STRING" id="1527444.ucyna2_00135"/>
<organism evidence="1 2">
    <name type="scientific">Candidatus Atelocyanobacterium thalassa isolate SIO64986</name>
    <dbReference type="NCBI Taxonomy" id="1527444"/>
    <lineage>
        <taxon>Bacteria</taxon>
        <taxon>Bacillati</taxon>
        <taxon>Cyanobacteriota</taxon>
        <taxon>Cyanophyceae</taxon>
        <taxon>Oscillatoriophycideae</taxon>
        <taxon>Chroococcales</taxon>
        <taxon>Aphanothecaceae</taxon>
        <taxon>Candidatus Atelocyanobacterium</taxon>
        <taxon>Candidatus Atelocyanobacterium thalassae</taxon>
    </lineage>
</organism>
<dbReference type="AlphaFoldDB" id="A0A086CIQ9"/>
<comment type="caution">
    <text evidence="1">The sequence shown here is derived from an EMBL/GenBank/DDBJ whole genome shotgun (WGS) entry which is preliminary data.</text>
</comment>
<sequence length="345" mass="39773">MKFDFPSSNDIHSAINNSDIFNFNLPNPEDIEIEEIDFQKQLNMVWEVCDRFDLQTDIWRGRILRAARDREKKQGNNLKTGFIHWLKEREISKNQAYRLIQLAESADKLFEEGDLCIDSINNFSKRAFIETAKSEPEVQKIISEAAKNGDHITCREVKQLSDEWSTMSSDVLPTKIKDKIEQGILMSHHVAPLVQAMKSLPDCHLKSIQKEVFKNSEIDNIKLLTKDSKNLAKCLDAAAQLQTLKNEKIHLDIEMVLEESIRLDCLSTTVNLIQQASQLEQIVVKFYIAWKRLKNISDKLYINTGESSPNLRSMLTSLESLSEEVVEVPLDELREKVVKLRIFPE</sequence>
<accession>A0A086CIQ9</accession>
<proteinExistence type="predicted"/>
<gene>
    <name evidence="1" type="ORF">ucyna2_00135</name>
</gene>
<dbReference type="EMBL" id="JPSP01000001">
    <property type="protein sequence ID" value="KFF42073.1"/>
    <property type="molecule type" value="Genomic_DNA"/>
</dbReference>